<feature type="region of interest" description="Disordered" evidence="6">
    <location>
        <begin position="1"/>
        <end position="21"/>
    </location>
</feature>
<dbReference type="InterPro" id="IPR020846">
    <property type="entry name" value="MFS_dom"/>
</dbReference>
<dbReference type="GO" id="GO:0016020">
    <property type="term" value="C:membrane"/>
    <property type="evidence" value="ECO:0007669"/>
    <property type="project" value="UniProtKB-SubCell"/>
</dbReference>
<feature type="transmembrane region" description="Helical" evidence="7">
    <location>
        <begin position="236"/>
        <end position="253"/>
    </location>
</feature>
<dbReference type="EMBL" id="JAHGAW010000009">
    <property type="protein sequence ID" value="MBT2188209.1"/>
    <property type="molecule type" value="Genomic_DNA"/>
</dbReference>
<evidence type="ECO:0000259" key="8">
    <source>
        <dbReference type="PROSITE" id="PS50850"/>
    </source>
</evidence>
<feature type="transmembrane region" description="Helical" evidence="7">
    <location>
        <begin position="367"/>
        <end position="391"/>
    </location>
</feature>
<name>A0A9X1DE41_9SPHN</name>
<dbReference type="InterPro" id="IPR036259">
    <property type="entry name" value="MFS_trans_sf"/>
</dbReference>
<dbReference type="SUPFAM" id="SSF103473">
    <property type="entry name" value="MFS general substrate transporter"/>
    <property type="match status" value="1"/>
</dbReference>
<feature type="transmembrane region" description="Helical" evidence="7">
    <location>
        <begin position="28"/>
        <end position="44"/>
    </location>
</feature>
<evidence type="ECO:0000256" key="7">
    <source>
        <dbReference type="SAM" id="Phobius"/>
    </source>
</evidence>
<evidence type="ECO:0000256" key="3">
    <source>
        <dbReference type="ARBA" id="ARBA00022692"/>
    </source>
</evidence>
<accession>A0A9X1DE41</accession>
<feature type="transmembrane region" description="Helical" evidence="7">
    <location>
        <begin position="403"/>
        <end position="425"/>
    </location>
</feature>
<feature type="transmembrane region" description="Helical" evidence="7">
    <location>
        <begin position="308"/>
        <end position="327"/>
    </location>
</feature>
<feature type="transmembrane region" description="Helical" evidence="7">
    <location>
        <begin position="273"/>
        <end position="296"/>
    </location>
</feature>
<evidence type="ECO:0000313" key="9">
    <source>
        <dbReference type="EMBL" id="MBT2188209.1"/>
    </source>
</evidence>
<dbReference type="Proteomes" id="UP001138757">
    <property type="component" value="Unassembled WGS sequence"/>
</dbReference>
<feature type="transmembrane region" description="Helical" evidence="7">
    <location>
        <begin position="155"/>
        <end position="176"/>
    </location>
</feature>
<dbReference type="GO" id="GO:0022857">
    <property type="term" value="F:transmembrane transporter activity"/>
    <property type="evidence" value="ECO:0007669"/>
    <property type="project" value="InterPro"/>
</dbReference>
<feature type="transmembrane region" description="Helical" evidence="7">
    <location>
        <begin position="333"/>
        <end position="355"/>
    </location>
</feature>
<evidence type="ECO:0000256" key="2">
    <source>
        <dbReference type="ARBA" id="ARBA00022448"/>
    </source>
</evidence>
<keyword evidence="2" id="KW-0813">Transport</keyword>
<feature type="transmembrane region" description="Helical" evidence="7">
    <location>
        <begin position="182"/>
        <end position="204"/>
    </location>
</feature>
<keyword evidence="3 7" id="KW-0812">Transmembrane</keyword>
<feature type="compositionally biased region" description="Polar residues" evidence="6">
    <location>
        <begin position="1"/>
        <end position="10"/>
    </location>
</feature>
<evidence type="ECO:0000256" key="6">
    <source>
        <dbReference type="SAM" id="MobiDB-lite"/>
    </source>
</evidence>
<dbReference type="InterPro" id="IPR044770">
    <property type="entry name" value="MFS_spinster-like"/>
</dbReference>
<sequence>MAQAAPTDQSPLPAEPTAEQGDRWTPRLGWMIGFLTVISTFNYLDRSLLGLLLPLIKADLHLSDTALGLISGLAFAIFYSTLGIPIAGLADRYSRRNIIAIGFGFWSLMTALTAYVSSGIQMAFCRFLMGAGEAAGLAPSQSMIADSFSRARRPLALAILTTASAIDALIFLPLAAWAADLYGWRVAFEVAGLGGFLLAILFYFTVREPDRVSGPVTAANKVPLGEAIIVLWRSPAFRVIMIGVSFMGGALYATGTWTTALLTRVHGLSITEIGVIVTPLRGVIGIVGIMATGWLTDRLGRRDPRWRFRVPAIASIILAPAYVMMLLSDTPAIWIAGLGITAAFYASFQGPIFAATMALAPDRMKTVAVAINIFFTGLVGQVLGPLIVGALNDYLAPTYGEHAIRYSMLAVAVCSALGGLCFLWAGRLAQNESERAV</sequence>
<evidence type="ECO:0000256" key="5">
    <source>
        <dbReference type="ARBA" id="ARBA00023136"/>
    </source>
</evidence>
<organism evidence="9 10">
    <name type="scientific">Sphingobium nicotianae</name>
    <dbReference type="NCBI Taxonomy" id="2782607"/>
    <lineage>
        <taxon>Bacteria</taxon>
        <taxon>Pseudomonadati</taxon>
        <taxon>Pseudomonadota</taxon>
        <taxon>Alphaproteobacteria</taxon>
        <taxon>Sphingomonadales</taxon>
        <taxon>Sphingomonadaceae</taxon>
        <taxon>Sphingobium</taxon>
    </lineage>
</organism>
<evidence type="ECO:0000256" key="4">
    <source>
        <dbReference type="ARBA" id="ARBA00022989"/>
    </source>
</evidence>
<comment type="caution">
    <text evidence="9">The sequence shown here is derived from an EMBL/GenBank/DDBJ whole genome shotgun (WGS) entry which is preliminary data.</text>
</comment>
<evidence type="ECO:0000313" key="10">
    <source>
        <dbReference type="Proteomes" id="UP001138757"/>
    </source>
</evidence>
<dbReference type="PROSITE" id="PS50850">
    <property type="entry name" value="MFS"/>
    <property type="match status" value="1"/>
</dbReference>
<feature type="transmembrane region" description="Helical" evidence="7">
    <location>
        <begin position="98"/>
        <end position="116"/>
    </location>
</feature>
<keyword evidence="4 7" id="KW-1133">Transmembrane helix</keyword>
<evidence type="ECO:0000256" key="1">
    <source>
        <dbReference type="ARBA" id="ARBA00004141"/>
    </source>
</evidence>
<comment type="subcellular location">
    <subcellularLocation>
        <location evidence="1">Membrane</location>
        <topology evidence="1">Multi-pass membrane protein</topology>
    </subcellularLocation>
</comment>
<gene>
    <name evidence="9" type="ORF">KK488_14735</name>
</gene>
<dbReference type="PANTHER" id="PTHR23505">
    <property type="entry name" value="SPINSTER"/>
    <property type="match status" value="1"/>
</dbReference>
<dbReference type="Gene3D" id="1.20.1250.20">
    <property type="entry name" value="MFS general substrate transporter like domains"/>
    <property type="match status" value="2"/>
</dbReference>
<dbReference type="PANTHER" id="PTHR23505:SF79">
    <property type="entry name" value="PROTEIN SPINSTER"/>
    <property type="match status" value="1"/>
</dbReference>
<dbReference type="RefSeq" id="WP_214624461.1">
    <property type="nucleotide sequence ID" value="NZ_JAHGAW010000009.1"/>
</dbReference>
<dbReference type="AlphaFoldDB" id="A0A9X1DE41"/>
<protein>
    <submittedName>
        <fullName evidence="9">MFS transporter</fullName>
    </submittedName>
</protein>
<proteinExistence type="predicted"/>
<keyword evidence="5 7" id="KW-0472">Membrane</keyword>
<dbReference type="CDD" id="cd17328">
    <property type="entry name" value="MFS_spinster_like"/>
    <property type="match status" value="1"/>
</dbReference>
<dbReference type="Pfam" id="PF07690">
    <property type="entry name" value="MFS_1"/>
    <property type="match status" value="1"/>
</dbReference>
<keyword evidence="10" id="KW-1185">Reference proteome</keyword>
<feature type="transmembrane region" description="Helical" evidence="7">
    <location>
        <begin position="65"/>
        <end position="86"/>
    </location>
</feature>
<reference evidence="9" key="1">
    <citation type="submission" date="2021-05" db="EMBL/GenBank/DDBJ databases">
        <title>Genome of Sphingobium sp. strain.</title>
        <authorList>
            <person name="Fan R."/>
        </authorList>
    </citation>
    <scope>NUCLEOTIDE SEQUENCE</scope>
    <source>
        <strain evidence="9">H33</strain>
    </source>
</reference>
<dbReference type="InterPro" id="IPR011701">
    <property type="entry name" value="MFS"/>
</dbReference>
<feature type="domain" description="Major facilitator superfamily (MFS) profile" evidence="8">
    <location>
        <begin position="31"/>
        <end position="430"/>
    </location>
</feature>